<accession>A0A7Y0BMZ4</accession>
<name>A0A7Y0BMZ4_9SPHN</name>
<comment type="caution">
    <text evidence="2">The sequence shown here is derived from an EMBL/GenBank/DDBJ whole genome shotgun (WGS) entry which is preliminary data.</text>
</comment>
<feature type="transmembrane region" description="Helical" evidence="1">
    <location>
        <begin position="69"/>
        <end position="89"/>
    </location>
</feature>
<feature type="transmembrane region" description="Helical" evidence="1">
    <location>
        <begin position="127"/>
        <end position="152"/>
    </location>
</feature>
<keyword evidence="1" id="KW-0812">Transmembrane</keyword>
<keyword evidence="3" id="KW-1185">Reference proteome</keyword>
<protein>
    <submittedName>
        <fullName evidence="2">Uncharacterized protein</fullName>
    </submittedName>
</protein>
<evidence type="ECO:0000256" key="1">
    <source>
        <dbReference type="SAM" id="Phobius"/>
    </source>
</evidence>
<feature type="transmembrane region" description="Helical" evidence="1">
    <location>
        <begin position="28"/>
        <end position="48"/>
    </location>
</feature>
<evidence type="ECO:0000313" key="2">
    <source>
        <dbReference type="EMBL" id="NML93360.1"/>
    </source>
</evidence>
<organism evidence="2 3">
    <name type="scientific">Novosphingobium olei</name>
    <dbReference type="NCBI Taxonomy" id="2728851"/>
    <lineage>
        <taxon>Bacteria</taxon>
        <taxon>Pseudomonadati</taxon>
        <taxon>Pseudomonadota</taxon>
        <taxon>Alphaproteobacteria</taxon>
        <taxon>Sphingomonadales</taxon>
        <taxon>Sphingomonadaceae</taxon>
        <taxon>Novosphingobium</taxon>
    </lineage>
</organism>
<proteinExistence type="predicted"/>
<dbReference type="RefSeq" id="WP_169492593.1">
    <property type="nucleotide sequence ID" value="NZ_AP029021.1"/>
</dbReference>
<dbReference type="Proteomes" id="UP000583556">
    <property type="component" value="Unassembled WGS sequence"/>
</dbReference>
<evidence type="ECO:0000313" key="3">
    <source>
        <dbReference type="Proteomes" id="UP000583556"/>
    </source>
</evidence>
<reference evidence="2 3" key="1">
    <citation type="submission" date="2020-04" db="EMBL/GenBank/DDBJ databases">
        <title>Novosphingobium sp. TW-4 isolated from soil.</title>
        <authorList>
            <person name="Dahal R.H."/>
            <person name="Chaudhary D.K."/>
        </authorList>
    </citation>
    <scope>NUCLEOTIDE SEQUENCE [LARGE SCALE GENOMIC DNA]</scope>
    <source>
        <strain evidence="2 3">TW-4</strain>
    </source>
</reference>
<dbReference type="EMBL" id="JABBGM010000002">
    <property type="protein sequence ID" value="NML93360.1"/>
    <property type="molecule type" value="Genomic_DNA"/>
</dbReference>
<dbReference type="AlphaFoldDB" id="A0A7Y0BMZ4"/>
<keyword evidence="1" id="KW-1133">Transmembrane helix</keyword>
<sequence>MEILADFATWLAATPVAALVTSRGWIVPAIQVVHIIAIAAVVISVAQINRNAVRTRAGAPDISLTLRQWLPVAYIAVGILAVSGALLIASEPGRALFRTVFWVKIALIIAALALTRAHGAAALRARLGWHRVLAAGSVLLWVGVVFAGRWIAYADGWPGAPA</sequence>
<keyword evidence="1" id="KW-0472">Membrane</keyword>
<gene>
    <name evidence="2" type="ORF">HHL27_06705</name>
</gene>
<feature type="transmembrane region" description="Helical" evidence="1">
    <location>
        <begin position="95"/>
        <end position="115"/>
    </location>
</feature>